<gene>
    <name evidence="5" type="primary">UBAP2L_8</name>
    <name evidence="5" type="ORF">P7K49_030019</name>
</gene>
<protein>
    <submittedName>
        <fullName evidence="5">Ubiquitin-associated protein 2-like</fullName>
    </submittedName>
</protein>
<comment type="caution">
    <text evidence="5">The sequence shown here is derived from an EMBL/GenBank/DDBJ whole genome shotgun (WGS) entry which is preliminary data.</text>
</comment>
<dbReference type="Proteomes" id="UP001266305">
    <property type="component" value="Unassembled WGS sequence"/>
</dbReference>
<dbReference type="PANTHER" id="PTHR16308">
    <property type="entry name" value="UBIQUITIN ASSOCIATED PROTEIN 2-LIKE/LINGERER"/>
    <property type="match status" value="1"/>
</dbReference>
<evidence type="ECO:0000313" key="5">
    <source>
        <dbReference type="EMBL" id="KAK2090735.1"/>
    </source>
</evidence>
<keyword evidence="6" id="KW-1185">Reference proteome</keyword>
<proteinExistence type="predicted"/>
<evidence type="ECO:0000256" key="3">
    <source>
        <dbReference type="ARBA" id="ARBA00022553"/>
    </source>
</evidence>
<evidence type="ECO:0000256" key="4">
    <source>
        <dbReference type="SAM" id="MobiDB-lite"/>
    </source>
</evidence>
<name>A0ABQ9U1U1_SAGOE</name>
<dbReference type="EMBL" id="JASSZA010000016">
    <property type="protein sequence ID" value="KAK2090735.1"/>
    <property type="molecule type" value="Genomic_DNA"/>
</dbReference>
<feature type="region of interest" description="Disordered" evidence="4">
    <location>
        <begin position="188"/>
        <end position="225"/>
    </location>
</feature>
<evidence type="ECO:0000256" key="1">
    <source>
        <dbReference type="ARBA" id="ARBA00004496"/>
    </source>
</evidence>
<dbReference type="InterPro" id="IPR051833">
    <property type="entry name" value="TC-DDR_regulator"/>
</dbReference>
<keyword evidence="3" id="KW-0597">Phosphoprotein</keyword>
<evidence type="ECO:0000256" key="2">
    <source>
        <dbReference type="ARBA" id="ARBA00022490"/>
    </source>
</evidence>
<dbReference type="PANTHER" id="PTHR16308:SF18">
    <property type="entry name" value="UBIQUITIN-ASSOCIATED PROTEIN 2-LIKE"/>
    <property type="match status" value="1"/>
</dbReference>
<organism evidence="5 6">
    <name type="scientific">Saguinus oedipus</name>
    <name type="common">Cotton-top tamarin</name>
    <name type="synonym">Oedipomidas oedipus</name>
    <dbReference type="NCBI Taxonomy" id="9490"/>
    <lineage>
        <taxon>Eukaryota</taxon>
        <taxon>Metazoa</taxon>
        <taxon>Chordata</taxon>
        <taxon>Craniata</taxon>
        <taxon>Vertebrata</taxon>
        <taxon>Euteleostomi</taxon>
        <taxon>Mammalia</taxon>
        <taxon>Eutheria</taxon>
        <taxon>Euarchontoglires</taxon>
        <taxon>Primates</taxon>
        <taxon>Haplorrhini</taxon>
        <taxon>Platyrrhini</taxon>
        <taxon>Cebidae</taxon>
        <taxon>Callitrichinae</taxon>
        <taxon>Saguinus</taxon>
    </lineage>
</organism>
<sequence length="225" mass="24435">MALGLLHAYPPQVYGYDDLQMLQTKLPLDYYSIPFPTPTTLLTGGHGSLASNAYFGDLTKFGLGDASSPAPATILAQPQQNQMQTHHTTQQTFLNPALPSGYSYTSLPYYTGVLGLPSTLQYEPAVFPVASIFSKQHGVNVSVNASAPLFNSRVDMGLMDTTLVFQSPPVTWACQQLHSQILHHHLQQDGQMGSGQGSQMSSILQKPQADKSAYNSYSWGGKLRP</sequence>
<accession>A0ABQ9U1U1</accession>
<evidence type="ECO:0000313" key="6">
    <source>
        <dbReference type="Proteomes" id="UP001266305"/>
    </source>
</evidence>
<comment type="subcellular location">
    <subcellularLocation>
        <location evidence="1">Cytoplasm</location>
    </subcellularLocation>
</comment>
<keyword evidence="2" id="KW-0963">Cytoplasm</keyword>
<reference evidence="5 6" key="1">
    <citation type="submission" date="2023-05" db="EMBL/GenBank/DDBJ databases">
        <title>B98-5 Cell Line De Novo Hybrid Assembly: An Optical Mapping Approach.</title>
        <authorList>
            <person name="Kananen K."/>
            <person name="Auerbach J.A."/>
            <person name="Kautto E."/>
            <person name="Blachly J.S."/>
        </authorList>
    </citation>
    <scope>NUCLEOTIDE SEQUENCE [LARGE SCALE GENOMIC DNA]</scope>
    <source>
        <strain evidence="5">B95-8</strain>
        <tissue evidence="5">Cell line</tissue>
    </source>
</reference>